<dbReference type="PANTHER" id="PTHR42898:SF101">
    <property type="entry name" value="ENOYL-(ACYL CARRIER) REDUCTASE"/>
    <property type="match status" value="1"/>
</dbReference>
<sequence>MAKSKLSSREKRWSLKGNTSLVTGGTKGIGHAIVEELAEFGAAVHTVLAAKKSLLGVYKNGKPKVSKYLDPYATYQFETRGKNL</sequence>
<keyword evidence="2" id="KW-0560">Oxidoreductase</keyword>
<evidence type="ECO:0000256" key="1">
    <source>
        <dbReference type="ARBA" id="ARBA00022857"/>
    </source>
</evidence>
<keyword evidence="1" id="KW-0521">NADP</keyword>
<dbReference type="STRING" id="180498.A0A067KHI2"/>
<dbReference type="GO" id="GO:0016491">
    <property type="term" value="F:oxidoreductase activity"/>
    <property type="evidence" value="ECO:0007669"/>
    <property type="project" value="UniProtKB-KW"/>
</dbReference>
<dbReference type="InterPro" id="IPR036291">
    <property type="entry name" value="NAD(P)-bd_dom_sf"/>
</dbReference>
<organism evidence="3 4">
    <name type="scientific">Jatropha curcas</name>
    <name type="common">Barbados nut</name>
    <dbReference type="NCBI Taxonomy" id="180498"/>
    <lineage>
        <taxon>Eukaryota</taxon>
        <taxon>Viridiplantae</taxon>
        <taxon>Streptophyta</taxon>
        <taxon>Embryophyta</taxon>
        <taxon>Tracheophyta</taxon>
        <taxon>Spermatophyta</taxon>
        <taxon>Magnoliopsida</taxon>
        <taxon>eudicotyledons</taxon>
        <taxon>Gunneridae</taxon>
        <taxon>Pentapetalae</taxon>
        <taxon>rosids</taxon>
        <taxon>fabids</taxon>
        <taxon>Malpighiales</taxon>
        <taxon>Euphorbiaceae</taxon>
        <taxon>Crotonoideae</taxon>
        <taxon>Jatropheae</taxon>
        <taxon>Jatropha</taxon>
    </lineage>
</organism>
<evidence type="ECO:0000313" key="3">
    <source>
        <dbReference type="EMBL" id="KDP35686.1"/>
    </source>
</evidence>
<gene>
    <name evidence="3" type="ORF">JCGZ_09124</name>
</gene>
<accession>A0A067KHI2</accession>
<proteinExistence type="predicted"/>
<reference evidence="3 4" key="1">
    <citation type="journal article" date="2014" name="PLoS ONE">
        <title>Global Analysis of Gene Expression Profiles in Physic Nut (Jatropha curcas L.) Seedlings Exposed to Salt Stress.</title>
        <authorList>
            <person name="Zhang L."/>
            <person name="Zhang C."/>
            <person name="Wu P."/>
            <person name="Chen Y."/>
            <person name="Li M."/>
            <person name="Jiang H."/>
            <person name="Wu G."/>
        </authorList>
    </citation>
    <scope>NUCLEOTIDE SEQUENCE [LARGE SCALE GENOMIC DNA]</scope>
    <source>
        <strain evidence="4">cv. GZQX0401</strain>
        <tissue evidence="3">Young leaves</tissue>
    </source>
</reference>
<protein>
    <submittedName>
        <fullName evidence="3">Uncharacterized protein</fullName>
    </submittedName>
</protein>
<name>A0A067KHI2_JATCU</name>
<keyword evidence="4" id="KW-1185">Reference proteome</keyword>
<evidence type="ECO:0000256" key="2">
    <source>
        <dbReference type="ARBA" id="ARBA00023002"/>
    </source>
</evidence>
<dbReference type="Proteomes" id="UP000027138">
    <property type="component" value="Unassembled WGS sequence"/>
</dbReference>
<dbReference type="PANTHER" id="PTHR42898">
    <property type="entry name" value="TROPINONE REDUCTASE"/>
    <property type="match status" value="1"/>
</dbReference>
<dbReference type="AlphaFoldDB" id="A0A067KHI2"/>
<dbReference type="EMBL" id="KK914482">
    <property type="protein sequence ID" value="KDP35686.1"/>
    <property type="molecule type" value="Genomic_DNA"/>
</dbReference>
<dbReference type="Gene3D" id="3.40.50.720">
    <property type="entry name" value="NAD(P)-binding Rossmann-like Domain"/>
    <property type="match status" value="1"/>
</dbReference>
<evidence type="ECO:0000313" key="4">
    <source>
        <dbReference type="Proteomes" id="UP000027138"/>
    </source>
</evidence>
<dbReference type="SUPFAM" id="SSF51735">
    <property type="entry name" value="NAD(P)-binding Rossmann-fold domains"/>
    <property type="match status" value="1"/>
</dbReference>
<dbReference type="OrthoDB" id="417891at2759"/>
<dbReference type="InterPro" id="IPR045000">
    <property type="entry name" value="TR"/>
</dbReference>